<proteinExistence type="predicted"/>
<keyword evidence="1" id="KW-0472">Membrane</keyword>
<sequence length="65" mass="7048">MEVVVTDTAGNISEPAMVKIMVTDVNENPLPEPVTPPKTKKSSGSFGWLALLAAPLAFIRRRKVK</sequence>
<dbReference type="Proteomes" id="UP001382455">
    <property type="component" value="Unassembled WGS sequence"/>
</dbReference>
<dbReference type="NCBIfam" id="TIGR03501">
    <property type="entry name" value="GlyGly_CTERM"/>
    <property type="match status" value="1"/>
</dbReference>
<reference evidence="2 3" key="1">
    <citation type="submission" date="2023-12" db="EMBL/GenBank/DDBJ databases">
        <title>Friends and Foes: Symbiotic and Algicidal bacterial influence on Karenia brevis blooms.</title>
        <authorList>
            <person name="Fei C."/>
            <person name="Mohamed A.R."/>
            <person name="Booker A."/>
            <person name="Arshad M."/>
            <person name="Klass S."/>
            <person name="Ahn S."/>
            <person name="Gilbert P.M."/>
            <person name="Heil C.A."/>
            <person name="Martinez J.M."/>
            <person name="Amin S.A."/>
        </authorList>
    </citation>
    <scope>NUCLEOTIDE SEQUENCE [LARGE SCALE GENOMIC DNA]</scope>
    <source>
        <strain evidence="2 3">CE15</strain>
    </source>
</reference>
<accession>A0ABU8EWU2</accession>
<dbReference type="RefSeq" id="WP_105172265.1">
    <property type="nucleotide sequence ID" value="NZ_JBAWKS010000002.1"/>
</dbReference>
<gene>
    <name evidence="2" type="ORF">WAE96_17365</name>
</gene>
<keyword evidence="1" id="KW-1133">Transmembrane helix</keyword>
<evidence type="ECO:0000256" key="1">
    <source>
        <dbReference type="SAM" id="Phobius"/>
    </source>
</evidence>
<dbReference type="EMBL" id="JBAWKS010000002">
    <property type="protein sequence ID" value="MEI4551449.1"/>
    <property type="molecule type" value="Genomic_DNA"/>
</dbReference>
<keyword evidence="3" id="KW-1185">Reference proteome</keyword>
<protein>
    <submittedName>
        <fullName evidence="2">GlyGly-CTERM sorting domain-containing protein</fullName>
    </submittedName>
</protein>
<organism evidence="2 3">
    <name type="scientific">Pseudoalteromonas spongiae</name>
    <dbReference type="NCBI Taxonomy" id="298657"/>
    <lineage>
        <taxon>Bacteria</taxon>
        <taxon>Pseudomonadati</taxon>
        <taxon>Pseudomonadota</taxon>
        <taxon>Gammaproteobacteria</taxon>
        <taxon>Alteromonadales</taxon>
        <taxon>Pseudoalteromonadaceae</taxon>
        <taxon>Pseudoalteromonas</taxon>
    </lineage>
</organism>
<evidence type="ECO:0000313" key="3">
    <source>
        <dbReference type="Proteomes" id="UP001382455"/>
    </source>
</evidence>
<name>A0ABU8EWU2_9GAMM</name>
<keyword evidence="1" id="KW-0812">Transmembrane</keyword>
<dbReference type="InterPro" id="IPR020008">
    <property type="entry name" value="GlyGly_CTERM"/>
</dbReference>
<feature type="transmembrane region" description="Helical" evidence="1">
    <location>
        <begin position="42"/>
        <end position="59"/>
    </location>
</feature>
<evidence type="ECO:0000313" key="2">
    <source>
        <dbReference type="EMBL" id="MEI4551449.1"/>
    </source>
</evidence>
<comment type="caution">
    <text evidence="2">The sequence shown here is derived from an EMBL/GenBank/DDBJ whole genome shotgun (WGS) entry which is preliminary data.</text>
</comment>